<reference evidence="3 4" key="1">
    <citation type="journal article" date="2018" name="J. Microbiol.">
        <title>Baekduia soli gen. nov., sp. nov., a novel bacterium isolated from the soil of Baekdu Mountain and proposal of a novel family name, Baekduiaceae fam. nov.</title>
        <authorList>
            <person name="An D.S."/>
            <person name="Siddiqi M.Z."/>
            <person name="Kim K.H."/>
            <person name="Yu H.S."/>
            <person name="Im W.T."/>
        </authorList>
    </citation>
    <scope>NUCLEOTIDE SEQUENCE [LARGE SCALE GENOMIC DNA]</scope>
    <source>
        <strain evidence="3 4">BR7-21</strain>
    </source>
</reference>
<dbReference type="KEGG" id="bsol:FSW04_10245"/>
<evidence type="ECO:0000259" key="2">
    <source>
        <dbReference type="SMART" id="SM00563"/>
    </source>
</evidence>
<proteinExistence type="predicted"/>
<dbReference type="GO" id="GO:0016020">
    <property type="term" value="C:membrane"/>
    <property type="evidence" value="ECO:0007669"/>
    <property type="project" value="TreeGrafter"/>
</dbReference>
<dbReference type="AlphaFoldDB" id="A0A5B8U4P3"/>
<dbReference type="Proteomes" id="UP000321805">
    <property type="component" value="Chromosome"/>
</dbReference>
<evidence type="ECO:0000256" key="1">
    <source>
        <dbReference type="SAM" id="MobiDB-lite"/>
    </source>
</evidence>
<keyword evidence="3" id="KW-0012">Acyltransferase</keyword>
<feature type="compositionally biased region" description="Basic and acidic residues" evidence="1">
    <location>
        <begin position="19"/>
        <end position="32"/>
    </location>
</feature>
<name>A0A5B8U4P3_9ACTN</name>
<keyword evidence="3" id="KW-0808">Transferase</keyword>
<dbReference type="InterPro" id="IPR002123">
    <property type="entry name" value="Plipid/glycerol_acylTrfase"/>
</dbReference>
<sequence length="514" mass="56475">MPDVDVAGGHRRNTQGARRMSDRVISRTDERWTEQPRGLQRCTYVVDFDLLGTPTTANMASAGPAPWCPVIESAPDPWVSTHGSDAAPQAPRFRDAADHTGVRCAETSGNATHMSATSLRRAQRPRLPAWRWVRTGLVRQVPLRRCDAARGAALTAIIRSRPPRAEGRRRMAVSGHGRTFRWKEAFMSAATPSRQRAHTGNGVVARAAPRRRPWLMRWVNSLPGSAAGLVEVARSATADVMGVIDPRHHPAGDPLELRDPDYIRRTLPGLRAMSEFYFRAEVRGLDNVPAGPVLLVGNHSGGWLIADTFVFSQAFYDHFGPERMFHQLTHDLVFKIPGLRAIITPFGAVPACPENMRRALARGATVLVYPGGDHETYRASWHEAEIDFAHRTGFARLALELGIPIVPVVAIGGQETALFLGQGERIARLLHLHELLRIDVAPVQVGPPVGLTVLDLPVRVPLPSKITIEVLPPIHLAEELGPDADAEHAYDLVTGRMQQALDRLAAARRYPLIG</sequence>
<feature type="region of interest" description="Disordered" evidence="1">
    <location>
        <begin position="1"/>
        <end position="32"/>
    </location>
</feature>
<dbReference type="PANTHER" id="PTHR22753">
    <property type="entry name" value="TRANSMEMBRANE PROTEIN 68"/>
    <property type="match status" value="1"/>
</dbReference>
<protein>
    <submittedName>
        <fullName evidence="3">Acyltransferase family protein</fullName>
    </submittedName>
</protein>
<dbReference type="OrthoDB" id="7056876at2"/>
<evidence type="ECO:0000313" key="3">
    <source>
        <dbReference type="EMBL" id="QEC47911.1"/>
    </source>
</evidence>
<dbReference type="GO" id="GO:0016746">
    <property type="term" value="F:acyltransferase activity"/>
    <property type="evidence" value="ECO:0007669"/>
    <property type="project" value="UniProtKB-KW"/>
</dbReference>
<dbReference type="Pfam" id="PF01553">
    <property type="entry name" value="Acyltransferase"/>
    <property type="match status" value="1"/>
</dbReference>
<dbReference type="CDD" id="cd07987">
    <property type="entry name" value="LPLAT_MGAT-like"/>
    <property type="match status" value="1"/>
</dbReference>
<dbReference type="SMART" id="SM00563">
    <property type="entry name" value="PlsC"/>
    <property type="match status" value="1"/>
</dbReference>
<feature type="domain" description="Phospholipid/glycerol acyltransferase" evidence="2">
    <location>
        <begin position="293"/>
        <end position="413"/>
    </location>
</feature>
<keyword evidence="4" id="KW-1185">Reference proteome</keyword>
<dbReference type="SUPFAM" id="SSF69593">
    <property type="entry name" value="Glycerol-3-phosphate (1)-acyltransferase"/>
    <property type="match status" value="1"/>
</dbReference>
<organism evidence="3 4">
    <name type="scientific">Baekduia soli</name>
    <dbReference type="NCBI Taxonomy" id="496014"/>
    <lineage>
        <taxon>Bacteria</taxon>
        <taxon>Bacillati</taxon>
        <taxon>Actinomycetota</taxon>
        <taxon>Thermoleophilia</taxon>
        <taxon>Solirubrobacterales</taxon>
        <taxon>Baekduiaceae</taxon>
        <taxon>Baekduia</taxon>
    </lineage>
</organism>
<accession>A0A5B8U4P3</accession>
<dbReference type="EMBL" id="CP042430">
    <property type="protein sequence ID" value="QEC47911.1"/>
    <property type="molecule type" value="Genomic_DNA"/>
</dbReference>
<evidence type="ECO:0000313" key="4">
    <source>
        <dbReference type="Proteomes" id="UP000321805"/>
    </source>
</evidence>
<gene>
    <name evidence="3" type="ORF">FSW04_10245</name>
</gene>
<dbReference type="PANTHER" id="PTHR22753:SF14">
    <property type="entry name" value="MONOACYLGLYCEROL_DIACYLGLYCEROL O-ACYLTRANSFERASE"/>
    <property type="match status" value="1"/>
</dbReference>